<dbReference type="GeneID" id="108666736"/>
<feature type="signal peptide" evidence="1">
    <location>
        <begin position="1"/>
        <end position="18"/>
    </location>
</feature>
<dbReference type="RefSeq" id="XP_018009145.1">
    <property type="nucleotide sequence ID" value="XM_018153656.1"/>
</dbReference>
<sequence length="245" mass="25784">MLKLVFLFVAVSSRCSVSVPLPADHHGPTPVDEARKIGGTTSNLVFDLKNFGKLSIGTEKPKVPASGGTFLASPSTSSDTKSTWSILGIKNDKPTLPGKAGLDSLTSGTGGFFPSIPKPSFSSIPTPTFGSFPSSSFPSFPSLDPASLFPSGIPKPSLPSFSLPKLKLPGVARADTFPGVPAPQTQMLVIRYPNIAQFLRNGIDFLTSSFSTISNLFSGGLGNFFANNRITISAKEPTEFDDLDV</sequence>
<protein>
    <submittedName>
        <fullName evidence="3">Uncharacterized protein LOC108666736</fullName>
    </submittedName>
</protein>
<evidence type="ECO:0000256" key="1">
    <source>
        <dbReference type="SAM" id="SignalP"/>
    </source>
</evidence>
<feature type="chain" id="PRO_5034464811" evidence="1">
    <location>
        <begin position="19"/>
        <end position="245"/>
    </location>
</feature>
<evidence type="ECO:0000313" key="3">
    <source>
        <dbReference type="RefSeq" id="XP_018009145.1"/>
    </source>
</evidence>
<proteinExistence type="predicted"/>
<accession>A0A8B7N6A3</accession>
<evidence type="ECO:0000313" key="2">
    <source>
        <dbReference type="Proteomes" id="UP000694843"/>
    </source>
</evidence>
<dbReference type="OrthoDB" id="10671810at2759"/>
<dbReference type="AlphaFoldDB" id="A0A8B7N6A3"/>
<keyword evidence="1" id="KW-0732">Signal</keyword>
<dbReference type="Proteomes" id="UP000694843">
    <property type="component" value="Unplaced"/>
</dbReference>
<keyword evidence="2" id="KW-1185">Reference proteome</keyword>
<gene>
    <name evidence="3" type="primary">LOC108666736</name>
</gene>
<reference evidence="3" key="1">
    <citation type="submission" date="2025-08" db="UniProtKB">
        <authorList>
            <consortium name="RefSeq"/>
        </authorList>
    </citation>
    <scope>IDENTIFICATION</scope>
    <source>
        <tissue evidence="3">Whole organism</tissue>
    </source>
</reference>
<dbReference type="KEGG" id="hazt:108666736"/>
<organism evidence="2 3">
    <name type="scientific">Hyalella azteca</name>
    <name type="common">Amphipod</name>
    <dbReference type="NCBI Taxonomy" id="294128"/>
    <lineage>
        <taxon>Eukaryota</taxon>
        <taxon>Metazoa</taxon>
        <taxon>Ecdysozoa</taxon>
        <taxon>Arthropoda</taxon>
        <taxon>Crustacea</taxon>
        <taxon>Multicrustacea</taxon>
        <taxon>Malacostraca</taxon>
        <taxon>Eumalacostraca</taxon>
        <taxon>Peracarida</taxon>
        <taxon>Amphipoda</taxon>
        <taxon>Senticaudata</taxon>
        <taxon>Talitrida</taxon>
        <taxon>Talitroidea</taxon>
        <taxon>Hyalellidae</taxon>
        <taxon>Hyalella</taxon>
    </lineage>
</organism>
<name>A0A8B7N6A3_HYAAZ</name>